<gene>
    <name evidence="1" type="ORF">F8M41_025258</name>
</gene>
<reference evidence="1 2" key="1">
    <citation type="journal article" date="2019" name="Environ. Microbiol.">
        <title>At the nexus of three kingdoms: the genome of the mycorrhizal fungus Gigaspora margarita provides insights into plant, endobacterial and fungal interactions.</title>
        <authorList>
            <person name="Venice F."/>
            <person name="Ghignone S."/>
            <person name="Salvioli di Fossalunga A."/>
            <person name="Amselem J."/>
            <person name="Novero M."/>
            <person name="Xianan X."/>
            <person name="Sedzielewska Toro K."/>
            <person name="Morin E."/>
            <person name="Lipzen A."/>
            <person name="Grigoriev I.V."/>
            <person name="Henrissat B."/>
            <person name="Martin F.M."/>
            <person name="Bonfante P."/>
        </authorList>
    </citation>
    <scope>NUCLEOTIDE SEQUENCE [LARGE SCALE GENOMIC DNA]</scope>
    <source>
        <strain evidence="1 2">BEG34</strain>
    </source>
</reference>
<dbReference type="AlphaFoldDB" id="A0A8H3XLR3"/>
<proteinExistence type="predicted"/>
<keyword evidence="2" id="KW-1185">Reference proteome</keyword>
<dbReference type="OrthoDB" id="2327826at2759"/>
<dbReference type="Gene3D" id="3.80.10.10">
    <property type="entry name" value="Ribonuclease Inhibitor"/>
    <property type="match status" value="1"/>
</dbReference>
<dbReference type="Proteomes" id="UP000439903">
    <property type="component" value="Unassembled WGS sequence"/>
</dbReference>
<protein>
    <recommendedName>
        <fullName evidence="3">F-box domain-containing protein</fullName>
    </recommendedName>
</protein>
<comment type="caution">
    <text evidence="1">The sequence shown here is derived from an EMBL/GenBank/DDBJ whole genome shotgun (WGS) entry which is preliminary data.</text>
</comment>
<accession>A0A8H3XLR3</accession>
<organism evidence="1 2">
    <name type="scientific">Gigaspora margarita</name>
    <dbReference type="NCBI Taxonomy" id="4874"/>
    <lineage>
        <taxon>Eukaryota</taxon>
        <taxon>Fungi</taxon>
        <taxon>Fungi incertae sedis</taxon>
        <taxon>Mucoromycota</taxon>
        <taxon>Glomeromycotina</taxon>
        <taxon>Glomeromycetes</taxon>
        <taxon>Diversisporales</taxon>
        <taxon>Gigasporaceae</taxon>
        <taxon>Gigaspora</taxon>
    </lineage>
</organism>
<dbReference type="InterPro" id="IPR032675">
    <property type="entry name" value="LRR_dom_sf"/>
</dbReference>
<dbReference type="EMBL" id="WTPW01000895">
    <property type="protein sequence ID" value="KAF0471086.1"/>
    <property type="molecule type" value="Genomic_DNA"/>
</dbReference>
<dbReference type="SUPFAM" id="SSF52047">
    <property type="entry name" value="RNI-like"/>
    <property type="match status" value="1"/>
</dbReference>
<sequence length="581" mass="67146">MVHVSIMPCINKRKFKNFYQSVTMKYSDCGNKPDEELCCLSRIIVNLFSNQTKTFTKLRVPPLPTECMQQILQHIADQGVGSLYPCLLVNRFWCNNVIPFLWARPFEGQLPPENRYKFMLIYLASLTTQEKTTLNNYLMPYNISIPDLDRPLYNYPMFLEEFSYKNVETAVYSCICRWNTEEFVARNREDQILVLASTLCQLFMRNSTSLKTFIIDKFLNHSDLPDCFIFNSGQPGLRNISNLSIDCTKPMMENTIRLLELIPSLCKKIRCLEVKILFFENNTDIIQAIIKIIRAQESLTEFNLDGVRSGESSDIIQALQCQSLTITTIKFENVDFTADSLRSLAVCRQLRNLSLLYYRGLTMESSSTSSSGEGRGTGSIWSQIKFDLRKLRLKNSTKSPLISAALIRAAGEHLTCLSYDVITRETIEATTLYCPNITELELLDYLPHHNSLVYLLFRGLHQIKRLTISVYHNNSNRYMIISGRELPTTLEYLKLQCGLTSIQLEDLLKDCMAPLKVLILDFIKFEHSDLKVITKFVKARRTLRYLGISGRIAWNVRETNELEALKKRGVILIPWYEIEKW</sequence>
<evidence type="ECO:0000313" key="1">
    <source>
        <dbReference type="EMBL" id="KAF0471086.1"/>
    </source>
</evidence>
<name>A0A8H3XLR3_GIGMA</name>
<evidence type="ECO:0000313" key="2">
    <source>
        <dbReference type="Proteomes" id="UP000439903"/>
    </source>
</evidence>
<evidence type="ECO:0008006" key="3">
    <source>
        <dbReference type="Google" id="ProtNLM"/>
    </source>
</evidence>